<name>X1PMK8_9ZZZZ</name>
<protein>
    <recommendedName>
        <fullName evidence="1">HEPN AbiJ-N-terminal domain-containing protein</fullName>
    </recommendedName>
</protein>
<gene>
    <name evidence="2" type="ORF">S06H3_46359</name>
</gene>
<accession>X1PMK8</accession>
<evidence type="ECO:0000313" key="2">
    <source>
        <dbReference type="EMBL" id="GAI40300.1"/>
    </source>
</evidence>
<dbReference type="InterPro" id="IPR049503">
    <property type="entry name" value="AbiJ_NTD4"/>
</dbReference>
<comment type="caution">
    <text evidence="2">The sequence shown here is derived from an EMBL/GenBank/DDBJ whole genome shotgun (WGS) entry which is preliminary data.</text>
</comment>
<sequence>MTSFSKRYGYGANVVPAPISVREDAPRDFRGVLVDLANESLAKPSAVREIVCRVLRVRADSNNWSEFPNIDREVRELLDDAPWYKVYDAAEAIYSALVHKHRHDAAADFSRELNTYFVEHGIGWELHQGELQYRGPEGFEAAVKSAHAAVTQHNHRTAASELHEALNDLSRRPHPDRTGAVQHAMASLECVAR</sequence>
<feature type="domain" description="HEPN AbiJ-N-terminal" evidence="1">
    <location>
        <begin position="3"/>
        <end position="146"/>
    </location>
</feature>
<reference evidence="2" key="1">
    <citation type="journal article" date="2014" name="Front. Microbiol.">
        <title>High frequency of phylogenetically diverse reductive dehalogenase-homologous genes in deep subseafloor sedimentary metagenomes.</title>
        <authorList>
            <person name="Kawai M."/>
            <person name="Futagami T."/>
            <person name="Toyoda A."/>
            <person name="Takaki Y."/>
            <person name="Nishi S."/>
            <person name="Hori S."/>
            <person name="Arai W."/>
            <person name="Tsubouchi T."/>
            <person name="Morono Y."/>
            <person name="Uchiyama I."/>
            <person name="Ito T."/>
            <person name="Fujiyama A."/>
            <person name="Inagaki F."/>
            <person name="Takami H."/>
        </authorList>
    </citation>
    <scope>NUCLEOTIDE SEQUENCE</scope>
    <source>
        <strain evidence="2">Expedition CK06-06</strain>
    </source>
</reference>
<evidence type="ECO:0000259" key="1">
    <source>
        <dbReference type="Pfam" id="PF18863"/>
    </source>
</evidence>
<organism evidence="2">
    <name type="scientific">marine sediment metagenome</name>
    <dbReference type="NCBI Taxonomy" id="412755"/>
    <lineage>
        <taxon>unclassified sequences</taxon>
        <taxon>metagenomes</taxon>
        <taxon>ecological metagenomes</taxon>
    </lineage>
</organism>
<dbReference type="AlphaFoldDB" id="X1PMK8"/>
<dbReference type="EMBL" id="BARV01029029">
    <property type="protein sequence ID" value="GAI40300.1"/>
    <property type="molecule type" value="Genomic_DNA"/>
</dbReference>
<feature type="non-terminal residue" evidence="2">
    <location>
        <position position="193"/>
    </location>
</feature>
<dbReference type="Pfam" id="PF18863">
    <property type="entry name" value="AbiJ_NTD4"/>
    <property type="match status" value="1"/>
</dbReference>
<proteinExistence type="predicted"/>